<accession>A0ABT2SZ28</accession>
<feature type="transmembrane region" description="Helical" evidence="1">
    <location>
        <begin position="314"/>
        <end position="337"/>
    </location>
</feature>
<evidence type="ECO:0000256" key="1">
    <source>
        <dbReference type="SAM" id="Phobius"/>
    </source>
</evidence>
<dbReference type="RefSeq" id="WP_262572802.1">
    <property type="nucleotide sequence ID" value="NZ_JAOQKJ010000002.1"/>
</dbReference>
<dbReference type="InterPro" id="IPR025857">
    <property type="entry name" value="MacB_PCD"/>
</dbReference>
<feature type="domain" description="MacB-like periplasmic core" evidence="2">
    <location>
        <begin position="132"/>
        <end position="237"/>
    </location>
</feature>
<reference evidence="3 4" key="1">
    <citation type="journal article" date="2021" name="ISME Commun">
        <title>Automated analysis of genomic sequences facilitates high-throughput and comprehensive description of bacteria.</title>
        <authorList>
            <person name="Hitch T.C.A."/>
        </authorList>
    </citation>
    <scope>NUCLEOTIDE SEQUENCE [LARGE SCALE GENOMIC DNA]</scope>
    <source>
        <strain evidence="3 4">Sanger_18</strain>
    </source>
</reference>
<evidence type="ECO:0000259" key="2">
    <source>
        <dbReference type="Pfam" id="PF12704"/>
    </source>
</evidence>
<sequence>MAGLKNFLKRLSAAQIIFSLIAVISLILYLILTLWWRGQEKKLTDQQAADRWGGREYAQVSCFVTRDVTLDDFSIRNFENQLTTALADVAVTLDEEEGSVQGNQQETEESKRLFIDAYSAPGKITLVSEQATLEADAIGIGNDFFYFHPLQLVDGRYFSENELMTDYVIIDEDAAWQLFGSNEISGMTVTIGGVPHTIAGVVKRDESRMAKNAGLTKTLVYVSAETLEDYGTSEGVNCYEVAAPNPVKGFLAKTVREKFGPTEEQMKVVENSSRYTVEAMIPVILDFGTRSMQNAAIHYPYFENIARGYEDIRAVVLIFQFLFLLIPGVIILVFLIIKWKHRKYTTRDLIYILMDKKDKALEKARVFKR</sequence>
<keyword evidence="1" id="KW-1133">Transmembrane helix</keyword>
<protein>
    <submittedName>
        <fullName evidence="3">ABC transporter permease</fullName>
    </submittedName>
</protein>
<keyword evidence="4" id="KW-1185">Reference proteome</keyword>
<name>A0ABT2SZ28_9FIRM</name>
<gene>
    <name evidence="3" type="ORF">OCV77_01830</name>
</gene>
<evidence type="ECO:0000313" key="3">
    <source>
        <dbReference type="EMBL" id="MCU6743251.1"/>
    </source>
</evidence>
<dbReference type="Proteomes" id="UP001652432">
    <property type="component" value="Unassembled WGS sequence"/>
</dbReference>
<keyword evidence="1" id="KW-0472">Membrane</keyword>
<dbReference type="Pfam" id="PF12704">
    <property type="entry name" value="MacB_PCD"/>
    <property type="match status" value="1"/>
</dbReference>
<organism evidence="3 4">
    <name type="scientific">Suilimivivens aceti</name>
    <dbReference type="NCBI Taxonomy" id="2981774"/>
    <lineage>
        <taxon>Bacteria</taxon>
        <taxon>Bacillati</taxon>
        <taxon>Bacillota</taxon>
        <taxon>Clostridia</taxon>
        <taxon>Lachnospirales</taxon>
        <taxon>Lachnospiraceae</taxon>
        <taxon>Suilimivivens</taxon>
    </lineage>
</organism>
<dbReference type="EMBL" id="JAOQKJ010000002">
    <property type="protein sequence ID" value="MCU6743251.1"/>
    <property type="molecule type" value="Genomic_DNA"/>
</dbReference>
<feature type="transmembrane region" description="Helical" evidence="1">
    <location>
        <begin position="12"/>
        <end position="36"/>
    </location>
</feature>
<comment type="caution">
    <text evidence="3">The sequence shown here is derived from an EMBL/GenBank/DDBJ whole genome shotgun (WGS) entry which is preliminary data.</text>
</comment>
<proteinExistence type="predicted"/>
<evidence type="ECO:0000313" key="4">
    <source>
        <dbReference type="Proteomes" id="UP001652432"/>
    </source>
</evidence>
<keyword evidence="1" id="KW-0812">Transmembrane</keyword>